<proteinExistence type="predicted"/>
<feature type="compositionally biased region" description="Basic and acidic residues" evidence="1">
    <location>
        <begin position="10"/>
        <end position="21"/>
    </location>
</feature>
<protein>
    <submittedName>
        <fullName evidence="2">Uncharacterized protein</fullName>
    </submittedName>
</protein>
<dbReference type="EMBL" id="HBIW01011216">
    <property type="protein sequence ID" value="CAE0694158.1"/>
    <property type="molecule type" value="Transcribed_RNA"/>
</dbReference>
<accession>A0A7S3ZU67</accession>
<dbReference type="AlphaFoldDB" id="A0A7S3ZU67"/>
<sequence>MAEVAPAGAKEVDQRPNTHDPFWDGQNDILKTYSFNYEALTAYKQKLHRSEMLGAIIVPPCMLLALLSYPCDMANIRDEVNARHIALTADGLRYVVDKHPTGCRLQCQDEGRSSQTVPYDKITDCDVEEPAGSEGCPCMLVKRTMYTFNVATANGPALGNAMAGPGLWGIDAPYELKKDVWSMKRGQGIAGVEAAYNAAPSVASMDRSGGGGGIGGGNSEQLLAQILQCIKEQNSILAQLKK</sequence>
<organism evidence="2">
    <name type="scientific">Pelagomonas calceolata</name>
    <dbReference type="NCBI Taxonomy" id="35677"/>
    <lineage>
        <taxon>Eukaryota</taxon>
        <taxon>Sar</taxon>
        <taxon>Stramenopiles</taxon>
        <taxon>Ochrophyta</taxon>
        <taxon>Pelagophyceae</taxon>
        <taxon>Pelagomonadales</taxon>
        <taxon>Pelagomonadaceae</taxon>
        <taxon>Pelagomonas</taxon>
    </lineage>
</organism>
<name>A0A7S3ZU67_9STRA</name>
<gene>
    <name evidence="2" type="ORF">PCAL00307_LOCUS9594</name>
</gene>
<feature type="region of interest" description="Disordered" evidence="1">
    <location>
        <begin position="1"/>
        <end position="21"/>
    </location>
</feature>
<reference evidence="2" key="1">
    <citation type="submission" date="2021-01" db="EMBL/GenBank/DDBJ databases">
        <authorList>
            <person name="Corre E."/>
            <person name="Pelletier E."/>
            <person name="Niang G."/>
            <person name="Scheremetjew M."/>
            <person name="Finn R."/>
            <person name="Kale V."/>
            <person name="Holt S."/>
            <person name="Cochrane G."/>
            <person name="Meng A."/>
            <person name="Brown T."/>
            <person name="Cohen L."/>
        </authorList>
    </citation>
    <scope>NUCLEOTIDE SEQUENCE</scope>
    <source>
        <strain evidence="2">CCMP1756</strain>
    </source>
</reference>
<evidence type="ECO:0000256" key="1">
    <source>
        <dbReference type="SAM" id="MobiDB-lite"/>
    </source>
</evidence>
<evidence type="ECO:0000313" key="2">
    <source>
        <dbReference type="EMBL" id="CAE0694158.1"/>
    </source>
</evidence>